<comment type="caution">
    <text evidence="10">The sequence shown here is derived from an EMBL/GenBank/DDBJ whole genome shotgun (WGS) entry which is preliminary data.</text>
</comment>
<evidence type="ECO:0000256" key="7">
    <source>
        <dbReference type="ARBA" id="ARBA00022989"/>
    </source>
</evidence>
<keyword evidence="8 9" id="KW-0472">Membrane</keyword>
<evidence type="ECO:0000256" key="9">
    <source>
        <dbReference type="SAM" id="Phobius"/>
    </source>
</evidence>
<gene>
    <name evidence="10" type="ORF">ucyna2_00073</name>
</gene>
<evidence type="ECO:0000256" key="1">
    <source>
        <dbReference type="ARBA" id="ARBA00004141"/>
    </source>
</evidence>
<evidence type="ECO:0000256" key="6">
    <source>
        <dbReference type="ARBA" id="ARBA00022692"/>
    </source>
</evidence>
<dbReference type="InterPro" id="IPR029044">
    <property type="entry name" value="Nucleotide-diphossugar_trans"/>
</dbReference>
<name>A0A086CIK1_9CHRO</name>
<dbReference type="PATRIC" id="fig|1527444.3.peg.73"/>
<keyword evidence="5 10" id="KW-0808">Transferase</keyword>
<dbReference type="Pfam" id="PF13506">
    <property type="entry name" value="Glyco_transf_21"/>
    <property type="match status" value="1"/>
</dbReference>
<protein>
    <submittedName>
        <fullName evidence="10">Glycosyl transferase</fullName>
        <ecNumber evidence="10">2.4.1.80</ecNumber>
    </submittedName>
</protein>
<dbReference type="PANTHER" id="PTHR12726:SF0">
    <property type="entry name" value="CERAMIDE GLUCOSYLTRANSFERASE"/>
    <property type="match status" value="1"/>
</dbReference>
<evidence type="ECO:0000256" key="8">
    <source>
        <dbReference type="ARBA" id="ARBA00023136"/>
    </source>
</evidence>
<evidence type="ECO:0000256" key="2">
    <source>
        <dbReference type="ARBA" id="ARBA00004760"/>
    </source>
</evidence>
<dbReference type="AlphaFoldDB" id="A0A086CIK1"/>
<comment type="pathway">
    <text evidence="3">Sphingolipid metabolism.</text>
</comment>
<evidence type="ECO:0000313" key="10">
    <source>
        <dbReference type="EMBL" id="KFF42015.1"/>
    </source>
</evidence>
<feature type="transmembrane region" description="Helical" evidence="9">
    <location>
        <begin position="6"/>
        <end position="28"/>
    </location>
</feature>
<dbReference type="CDD" id="cd02520">
    <property type="entry name" value="Glucosylceramide_synthase"/>
    <property type="match status" value="1"/>
</dbReference>
<dbReference type="EMBL" id="JPSP01000001">
    <property type="protein sequence ID" value="KFF42015.1"/>
    <property type="molecule type" value="Genomic_DNA"/>
</dbReference>
<feature type="transmembrane region" description="Helical" evidence="9">
    <location>
        <begin position="347"/>
        <end position="364"/>
    </location>
</feature>
<dbReference type="EC" id="2.4.1.80" evidence="10"/>
<dbReference type="eggNOG" id="COG1215">
    <property type="taxonomic scope" value="Bacteria"/>
</dbReference>
<organism evidence="10 11">
    <name type="scientific">Candidatus Atelocyanobacterium thalassa isolate SIO64986</name>
    <dbReference type="NCBI Taxonomy" id="1527444"/>
    <lineage>
        <taxon>Bacteria</taxon>
        <taxon>Bacillati</taxon>
        <taxon>Cyanobacteriota</taxon>
        <taxon>Cyanophyceae</taxon>
        <taxon>Oscillatoriophycideae</taxon>
        <taxon>Chroococcales</taxon>
        <taxon>Aphanothecaceae</taxon>
        <taxon>Candidatus Atelocyanobacterium</taxon>
        <taxon>Candidatus Atelocyanobacterium thalassae</taxon>
    </lineage>
</organism>
<comment type="pathway">
    <text evidence="2">Lipid metabolism; sphingolipid metabolism.</text>
</comment>
<dbReference type="InterPro" id="IPR025993">
    <property type="entry name" value="Ceramide_glucosylTrfase"/>
</dbReference>
<dbReference type="GO" id="GO:0016020">
    <property type="term" value="C:membrane"/>
    <property type="evidence" value="ECO:0007669"/>
    <property type="project" value="UniProtKB-SubCell"/>
</dbReference>
<evidence type="ECO:0000256" key="3">
    <source>
        <dbReference type="ARBA" id="ARBA00004991"/>
    </source>
</evidence>
<keyword evidence="6 9" id="KW-0812">Transmembrane</keyword>
<feature type="transmembrane region" description="Helical" evidence="9">
    <location>
        <begin position="309"/>
        <end position="327"/>
    </location>
</feature>
<evidence type="ECO:0000313" key="11">
    <source>
        <dbReference type="Proteomes" id="UP000028922"/>
    </source>
</evidence>
<feature type="transmembrane region" description="Helical" evidence="9">
    <location>
        <begin position="282"/>
        <end position="302"/>
    </location>
</feature>
<keyword evidence="7 9" id="KW-1133">Transmembrane helix</keyword>
<reference evidence="10 11" key="1">
    <citation type="submission" date="2014-08" db="EMBL/GenBank/DDBJ databases">
        <title>Comparative genomics reveals surprising divergence of two closely related strains of uncultivated UCYN-A cyanobacteria.</title>
        <authorList>
            <person name="Bombar D."/>
            <person name="Heller P."/>
            <person name="Sanchez-Baracaldo P."/>
            <person name="Carter B.J."/>
            <person name="Zert J.P."/>
        </authorList>
    </citation>
    <scope>NUCLEOTIDE SEQUENCE [LARGE SCALE GENOMIC DNA]</scope>
</reference>
<evidence type="ECO:0000256" key="4">
    <source>
        <dbReference type="ARBA" id="ARBA00022676"/>
    </source>
</evidence>
<dbReference type="Gene3D" id="3.90.550.10">
    <property type="entry name" value="Spore Coat Polysaccharide Biosynthesis Protein SpsA, Chain A"/>
    <property type="match status" value="1"/>
</dbReference>
<dbReference type="PANTHER" id="PTHR12726">
    <property type="entry name" value="CERAMIDE GLUCOSYLTRANSFERASE"/>
    <property type="match status" value="1"/>
</dbReference>
<dbReference type="STRING" id="1527444.ucyna2_00073"/>
<comment type="subcellular location">
    <subcellularLocation>
        <location evidence="1">Membrane</location>
        <topology evidence="1">Multi-pass membrane protein</topology>
    </subcellularLocation>
</comment>
<dbReference type="Proteomes" id="UP000028922">
    <property type="component" value="Unassembled WGS sequence"/>
</dbReference>
<dbReference type="SUPFAM" id="SSF53448">
    <property type="entry name" value="Nucleotide-diphospho-sugar transferases"/>
    <property type="match status" value="1"/>
</dbReference>
<proteinExistence type="predicted"/>
<sequence length="381" mass="43196">MIDIFNTLSLFCLIPIICGSIFSVITVFTTKYFLKHSLINEDFTPPVSILKPVRGLEKNLENNLRSVVRQQYPNYQVIYSVQELDDPAYPILKKIQSELGKDFISVVISTVEEGANGKVNNLLGAIDEAKHEFLIISDSDTCLQNDYISNIIAPFIKGEVGCVCTPFKITKANNLFEKLEMLTINSDFMPSVIFAYVTGASNSCLGPSIAIHKSTLNSFGGLKSLANYLVEDYEIGKRVWTSGKSMILLPYIIDVVVDLKSWKTWWNHQVYWDQNTYLARPGAFVSTIFIRAIPFAIMFCLLKGSMISLFVLIITILIRVSSAFIVAQEMKDSESIKSLYLLPLRDLFGLIFWVLAFTQRTVIWRNNKYKLTRHGKMIKCN</sequence>
<keyword evidence="4 10" id="KW-0328">Glycosyltransferase</keyword>
<dbReference type="GO" id="GO:0008120">
    <property type="term" value="F:ceramide glucosyltransferase activity"/>
    <property type="evidence" value="ECO:0007669"/>
    <property type="project" value="UniProtKB-EC"/>
</dbReference>
<evidence type="ECO:0000256" key="5">
    <source>
        <dbReference type="ARBA" id="ARBA00022679"/>
    </source>
</evidence>
<dbReference type="GO" id="GO:0006679">
    <property type="term" value="P:glucosylceramide biosynthetic process"/>
    <property type="evidence" value="ECO:0007669"/>
    <property type="project" value="TreeGrafter"/>
</dbReference>
<accession>A0A086CIK1</accession>